<keyword evidence="2" id="KW-1185">Reference proteome</keyword>
<dbReference type="EMBL" id="MU006787">
    <property type="protein sequence ID" value="KAF2639300.1"/>
    <property type="molecule type" value="Genomic_DNA"/>
</dbReference>
<dbReference type="InterPro" id="IPR038883">
    <property type="entry name" value="AN11006-like"/>
</dbReference>
<proteinExistence type="predicted"/>
<organism evidence="1 2">
    <name type="scientific">Massarina eburnea CBS 473.64</name>
    <dbReference type="NCBI Taxonomy" id="1395130"/>
    <lineage>
        <taxon>Eukaryota</taxon>
        <taxon>Fungi</taxon>
        <taxon>Dikarya</taxon>
        <taxon>Ascomycota</taxon>
        <taxon>Pezizomycotina</taxon>
        <taxon>Dothideomycetes</taxon>
        <taxon>Pleosporomycetidae</taxon>
        <taxon>Pleosporales</taxon>
        <taxon>Massarineae</taxon>
        <taxon>Massarinaceae</taxon>
        <taxon>Massarina</taxon>
    </lineage>
</organism>
<dbReference type="PANTHER" id="PTHR42085:SF1">
    <property type="entry name" value="F-BOX DOMAIN-CONTAINING PROTEIN"/>
    <property type="match status" value="1"/>
</dbReference>
<accession>A0A6A6RVD3</accession>
<dbReference type="AlphaFoldDB" id="A0A6A6RVD3"/>
<evidence type="ECO:0000313" key="1">
    <source>
        <dbReference type="EMBL" id="KAF2639300.1"/>
    </source>
</evidence>
<dbReference type="PANTHER" id="PTHR42085">
    <property type="entry name" value="F-BOX DOMAIN-CONTAINING PROTEIN"/>
    <property type="match status" value="1"/>
</dbReference>
<dbReference type="OrthoDB" id="62952at2759"/>
<dbReference type="Proteomes" id="UP000799753">
    <property type="component" value="Unassembled WGS sequence"/>
</dbReference>
<gene>
    <name evidence="1" type="ORF">P280DRAFT_481447</name>
</gene>
<name>A0A6A6RVD3_9PLEO</name>
<protein>
    <submittedName>
        <fullName evidence="1">Uncharacterized protein</fullName>
    </submittedName>
</protein>
<sequence length="331" mass="36843">MHIPTNKCFFLDILPAELRLNIYEHVLIASTPLQGPAARKEEEKYGLELALLRVNKRVHYEASAVFWSKNTFRITSVGEESGGEGGGLGKVGGDGLGGGRVFDPPLKWDCLSRIRHLSIDLLYDSRTGREEEGEGEGEEEENDILSSVEGDDVDHVTSGIGEEWRRSDKGAITYVQTLTTLLRTTTLHTLTLTATPPTPFHAKSCLRSFYTLDRSPDFATTLASLPLKSIPLAFVFEDYFHRSVVAPRTVEQQGILVLACRVLFCHSQARIQRLMEEFEGGKGEGKGAMLDLGPWVEAWPVKMPPLEEVVKRAVEVERSAGLHEAWISRMH</sequence>
<evidence type="ECO:0000313" key="2">
    <source>
        <dbReference type="Proteomes" id="UP000799753"/>
    </source>
</evidence>
<reference evidence="1" key="1">
    <citation type="journal article" date="2020" name="Stud. Mycol.">
        <title>101 Dothideomycetes genomes: a test case for predicting lifestyles and emergence of pathogens.</title>
        <authorList>
            <person name="Haridas S."/>
            <person name="Albert R."/>
            <person name="Binder M."/>
            <person name="Bloem J."/>
            <person name="Labutti K."/>
            <person name="Salamov A."/>
            <person name="Andreopoulos B."/>
            <person name="Baker S."/>
            <person name="Barry K."/>
            <person name="Bills G."/>
            <person name="Bluhm B."/>
            <person name="Cannon C."/>
            <person name="Castanera R."/>
            <person name="Culley D."/>
            <person name="Daum C."/>
            <person name="Ezra D."/>
            <person name="Gonzalez J."/>
            <person name="Henrissat B."/>
            <person name="Kuo A."/>
            <person name="Liang C."/>
            <person name="Lipzen A."/>
            <person name="Lutzoni F."/>
            <person name="Magnuson J."/>
            <person name="Mondo S."/>
            <person name="Nolan M."/>
            <person name="Ohm R."/>
            <person name="Pangilinan J."/>
            <person name="Park H.-J."/>
            <person name="Ramirez L."/>
            <person name="Alfaro M."/>
            <person name="Sun H."/>
            <person name="Tritt A."/>
            <person name="Yoshinaga Y."/>
            <person name="Zwiers L.-H."/>
            <person name="Turgeon B."/>
            <person name="Goodwin S."/>
            <person name="Spatafora J."/>
            <person name="Crous P."/>
            <person name="Grigoriev I."/>
        </authorList>
    </citation>
    <scope>NUCLEOTIDE SEQUENCE</scope>
    <source>
        <strain evidence="1">CBS 473.64</strain>
    </source>
</reference>